<keyword evidence="2" id="KW-1185">Reference proteome</keyword>
<dbReference type="KEGG" id="rli:RLO149_c030060"/>
<dbReference type="Proteomes" id="UP000001353">
    <property type="component" value="Chromosome"/>
</dbReference>
<reference evidence="1 2" key="1">
    <citation type="journal article" date="2011" name="BMC Genomics">
        <title>Comparative genome analysis and genome-guided physiological analysis of Roseobacter litoralis.</title>
        <authorList>
            <person name="Kalhoefer D."/>
            <person name="Thole S."/>
            <person name="Voget S."/>
            <person name="Lehmann R."/>
            <person name="Liesegang H."/>
            <person name="Wollher A."/>
            <person name="Daniel R."/>
            <person name="Simon M."/>
            <person name="Brinkhoff T."/>
        </authorList>
    </citation>
    <scope>NUCLEOTIDE SEQUENCE [LARGE SCALE GENOMIC DNA]</scope>
    <source>
        <strain evidence="2">ATCC 49566 / DSM 6996 / JCM 21268 / NBRC 15278 / OCh 149</strain>
    </source>
</reference>
<sequence length="160" mass="18650">MCFPQTRDMTLGPSLPQLSQVQLRGRALHLRNALAGWRYRLVCGPVQPRKRMAHRFHPQLPRRREPTFLRGLQQLFQSARLRRPAADWLQERTCQKAQQGSLRLLSRIDCEPDKSRVGLSRIWPHLPHCLRSAAFALHEVQKQKGQMAQFARVTSDTQRK</sequence>
<evidence type="ECO:0000313" key="1">
    <source>
        <dbReference type="EMBL" id="AEI94962.1"/>
    </source>
</evidence>
<evidence type="ECO:0000313" key="2">
    <source>
        <dbReference type="Proteomes" id="UP000001353"/>
    </source>
</evidence>
<dbReference type="EMBL" id="CP002623">
    <property type="protein sequence ID" value="AEI94962.1"/>
    <property type="molecule type" value="Genomic_DNA"/>
</dbReference>
<proteinExistence type="predicted"/>
<accession>F7ZI12</accession>
<protein>
    <submittedName>
        <fullName evidence="1">Uncharacterized protein</fullName>
    </submittedName>
</protein>
<name>F7ZI12_ROSLO</name>
<dbReference type="AlphaFoldDB" id="F7ZI12"/>
<dbReference type="HOGENOM" id="CLU_1650847_0_0_5"/>
<organism evidence="1 2">
    <name type="scientific">Roseobacter litoralis (strain ATCC 49566 / DSM 6996 / JCM 21268 / NBRC 15278 / OCh 149)</name>
    <dbReference type="NCBI Taxonomy" id="391595"/>
    <lineage>
        <taxon>Bacteria</taxon>
        <taxon>Pseudomonadati</taxon>
        <taxon>Pseudomonadota</taxon>
        <taxon>Alphaproteobacteria</taxon>
        <taxon>Rhodobacterales</taxon>
        <taxon>Roseobacteraceae</taxon>
        <taxon>Roseobacter</taxon>
    </lineage>
</organism>
<gene>
    <name evidence="1" type="ordered locus">RLO149_c030060</name>
</gene>